<dbReference type="GeneID" id="88175403"/>
<evidence type="ECO:0000313" key="2">
    <source>
        <dbReference type="Proteomes" id="UP001338582"/>
    </source>
</evidence>
<reference evidence="1 2" key="1">
    <citation type="submission" date="2023-10" db="EMBL/GenBank/DDBJ databases">
        <title>Draft Genome Sequence of Candida saopaulonensis from a very Premature Infant with Sepsis.</title>
        <authorList>
            <person name="Ning Y."/>
            <person name="Dai R."/>
            <person name="Xiao M."/>
            <person name="Xu Y."/>
            <person name="Yan Q."/>
            <person name="Zhang L."/>
        </authorList>
    </citation>
    <scope>NUCLEOTIDE SEQUENCE [LARGE SCALE GENOMIC DNA]</scope>
    <source>
        <strain evidence="1 2">19XY460</strain>
    </source>
</reference>
<accession>A0AAX4HEY8</accession>
<protein>
    <submittedName>
        <fullName evidence="1">Uncharacterized protein</fullName>
    </submittedName>
</protein>
<sequence length="176" mass="20446">MTRLPLLRSLQIRARDSLDETFKALDPEVVRQRQKMLEAHLRAELKELAKLEAYYTSTEKQMLRDREGLVELKETATRTQRHYKEVISENREKYKLQQAEGLEHKNILLVKELIDVDKSYETSGAVFHPDTDPEVSALLQQIQGGFAAVKLPFSKMHEYLEHLSILEQQIHANGHV</sequence>
<dbReference type="RefSeq" id="XP_062879350.1">
    <property type="nucleotide sequence ID" value="XM_063023280.1"/>
</dbReference>
<gene>
    <name evidence="1" type="ORF">PUMCH_004342</name>
</gene>
<dbReference type="EMBL" id="CP138898">
    <property type="protein sequence ID" value="WPK26971.1"/>
    <property type="molecule type" value="Genomic_DNA"/>
</dbReference>
<dbReference type="Pfam" id="PF13094">
    <property type="entry name" value="CENP-Q"/>
    <property type="match status" value="1"/>
</dbReference>
<keyword evidence="2" id="KW-1185">Reference proteome</keyword>
<dbReference type="AlphaFoldDB" id="A0AAX4HEY8"/>
<dbReference type="Proteomes" id="UP001338582">
    <property type="component" value="Chromosome 5"/>
</dbReference>
<evidence type="ECO:0000313" key="1">
    <source>
        <dbReference type="EMBL" id="WPK26971.1"/>
    </source>
</evidence>
<proteinExistence type="predicted"/>
<dbReference type="InterPro" id="IPR025212">
    <property type="entry name" value="CAD_CENP-Q"/>
</dbReference>
<dbReference type="KEGG" id="asau:88175403"/>
<name>A0AAX4HEY8_9ASCO</name>
<organism evidence="1 2">
    <name type="scientific">Australozyma saopauloensis</name>
    <dbReference type="NCBI Taxonomy" id="291208"/>
    <lineage>
        <taxon>Eukaryota</taxon>
        <taxon>Fungi</taxon>
        <taxon>Dikarya</taxon>
        <taxon>Ascomycota</taxon>
        <taxon>Saccharomycotina</taxon>
        <taxon>Pichiomycetes</taxon>
        <taxon>Metschnikowiaceae</taxon>
        <taxon>Australozyma</taxon>
    </lineage>
</organism>